<keyword evidence="10" id="KW-1185">Reference proteome</keyword>
<feature type="domain" description="Beta-hexosaminidase bacterial type N-terminal" evidence="8">
    <location>
        <begin position="39"/>
        <end position="173"/>
    </location>
</feature>
<feature type="signal peptide" evidence="6">
    <location>
        <begin position="1"/>
        <end position="24"/>
    </location>
</feature>
<dbReference type="InterPro" id="IPR017853">
    <property type="entry name" value="GH"/>
</dbReference>
<dbReference type="Proteomes" id="UP000772618">
    <property type="component" value="Unassembled WGS sequence"/>
</dbReference>
<evidence type="ECO:0000256" key="2">
    <source>
        <dbReference type="ARBA" id="ARBA00006285"/>
    </source>
</evidence>
<dbReference type="InterPro" id="IPR029018">
    <property type="entry name" value="Hex-like_dom2"/>
</dbReference>
<comment type="catalytic activity">
    <reaction evidence="1">
        <text>Hydrolysis of terminal non-reducing N-acetyl-D-hexosamine residues in N-acetyl-beta-D-hexosaminides.</text>
        <dbReference type="EC" id="3.2.1.52"/>
    </reaction>
</comment>
<dbReference type="SUPFAM" id="SSF55545">
    <property type="entry name" value="beta-N-acetylhexosaminidase-like domain"/>
    <property type="match status" value="1"/>
</dbReference>
<evidence type="ECO:0000313" key="9">
    <source>
        <dbReference type="EMBL" id="MBT1701695.1"/>
    </source>
</evidence>
<dbReference type="SUPFAM" id="SSF51445">
    <property type="entry name" value="(Trans)glycosidases"/>
    <property type="match status" value="1"/>
</dbReference>
<dbReference type="Gene3D" id="3.30.379.10">
    <property type="entry name" value="Chitobiase/beta-hexosaminidase domain 2-like"/>
    <property type="match status" value="1"/>
</dbReference>
<evidence type="ECO:0000256" key="3">
    <source>
        <dbReference type="ARBA" id="ARBA00012663"/>
    </source>
</evidence>
<dbReference type="InterPro" id="IPR015882">
    <property type="entry name" value="HEX_bac_N"/>
</dbReference>
<gene>
    <name evidence="9" type="ORF">KK060_00290</name>
</gene>
<dbReference type="PIRSF" id="PIRSF001093">
    <property type="entry name" value="B-hxosamndse_ab_euk"/>
    <property type="match status" value="1"/>
</dbReference>
<dbReference type="EC" id="3.2.1.52" evidence="3"/>
<organism evidence="9 10">
    <name type="scientific">Chryseosolibacter indicus</name>
    <dbReference type="NCBI Taxonomy" id="2782351"/>
    <lineage>
        <taxon>Bacteria</taxon>
        <taxon>Pseudomonadati</taxon>
        <taxon>Bacteroidota</taxon>
        <taxon>Cytophagia</taxon>
        <taxon>Cytophagales</taxon>
        <taxon>Chryseotaleaceae</taxon>
        <taxon>Chryseosolibacter</taxon>
    </lineage>
</organism>
<evidence type="ECO:0000256" key="4">
    <source>
        <dbReference type="ARBA" id="ARBA00022801"/>
    </source>
</evidence>
<dbReference type="CDD" id="cd06568">
    <property type="entry name" value="GH20_SpHex_like"/>
    <property type="match status" value="1"/>
</dbReference>
<feature type="chain" id="PRO_5046700403" description="beta-N-acetylhexosaminidase" evidence="6">
    <location>
        <begin position="25"/>
        <end position="556"/>
    </location>
</feature>
<evidence type="ECO:0000259" key="8">
    <source>
        <dbReference type="Pfam" id="PF02838"/>
    </source>
</evidence>
<dbReference type="PANTHER" id="PTHR22600">
    <property type="entry name" value="BETA-HEXOSAMINIDASE"/>
    <property type="match status" value="1"/>
</dbReference>
<dbReference type="InterPro" id="IPR015883">
    <property type="entry name" value="Glyco_hydro_20_cat"/>
</dbReference>
<dbReference type="RefSeq" id="WP_254151395.1">
    <property type="nucleotide sequence ID" value="NZ_JAHESD010000001.1"/>
</dbReference>
<dbReference type="PRINTS" id="PR00738">
    <property type="entry name" value="GLHYDRLASE20"/>
</dbReference>
<evidence type="ECO:0000259" key="7">
    <source>
        <dbReference type="Pfam" id="PF00728"/>
    </source>
</evidence>
<comment type="caution">
    <text evidence="9">The sequence shown here is derived from an EMBL/GenBank/DDBJ whole genome shotgun (WGS) entry which is preliminary data.</text>
</comment>
<feature type="domain" description="Glycoside hydrolase family 20 catalytic" evidence="7">
    <location>
        <begin position="177"/>
        <end position="512"/>
    </location>
</feature>
<dbReference type="InterPro" id="IPR025705">
    <property type="entry name" value="Beta_hexosaminidase_sua/sub"/>
</dbReference>
<dbReference type="PANTHER" id="PTHR22600:SF57">
    <property type="entry name" value="BETA-N-ACETYLHEXOSAMINIDASE"/>
    <property type="match status" value="1"/>
</dbReference>
<evidence type="ECO:0000256" key="5">
    <source>
        <dbReference type="ARBA" id="ARBA00023295"/>
    </source>
</evidence>
<evidence type="ECO:0000256" key="1">
    <source>
        <dbReference type="ARBA" id="ARBA00001231"/>
    </source>
</evidence>
<dbReference type="EMBL" id="JAHESD010000001">
    <property type="protein sequence ID" value="MBT1701695.1"/>
    <property type="molecule type" value="Genomic_DNA"/>
</dbReference>
<proteinExistence type="inferred from homology"/>
<dbReference type="Gene3D" id="3.20.20.80">
    <property type="entry name" value="Glycosidases"/>
    <property type="match status" value="1"/>
</dbReference>
<dbReference type="Pfam" id="PF00728">
    <property type="entry name" value="Glyco_hydro_20"/>
    <property type="match status" value="1"/>
</dbReference>
<keyword evidence="4" id="KW-0378">Hydrolase</keyword>
<protein>
    <recommendedName>
        <fullName evidence="3">beta-N-acetylhexosaminidase</fullName>
        <ecNumber evidence="3">3.2.1.52</ecNumber>
    </recommendedName>
</protein>
<accession>A0ABS5VJT2</accession>
<dbReference type="Pfam" id="PF02838">
    <property type="entry name" value="Glyco_hydro_20b"/>
    <property type="match status" value="1"/>
</dbReference>
<reference evidence="9 10" key="1">
    <citation type="submission" date="2021-05" db="EMBL/GenBank/DDBJ databases">
        <title>A Polyphasic approach of four new species of the genus Ohtaekwangia: Ohtaekwangia histidinii sp. nov., Ohtaekwangia cretensis sp. nov., Ohtaekwangia indiensis sp. nov., Ohtaekwangia reichenbachii sp. nov. from diverse environment.</title>
        <authorList>
            <person name="Octaviana S."/>
        </authorList>
    </citation>
    <scope>NUCLEOTIDE SEQUENCE [LARGE SCALE GENOMIC DNA]</scope>
    <source>
        <strain evidence="9 10">PWU20</strain>
    </source>
</reference>
<keyword evidence="6" id="KW-0732">Signal</keyword>
<sequence>MLRFTRSFKTLILAIGFFCFVSCSNTSTVSENAKVAFESVIPKPVSSSITNKAFTFSKETSIVVSDNAETLAIANEFAQFIKRASGLEVPVTTTKGEEATSHAIYLTVGGDDQQLGNEGYEVTITEERIHAKANSPAGIFYAVQTLRQMLPPAVEGKTQRNTKLEIVTGVVKDYPLYGWRGSMLDVARHFFSVEDVKRYIDLISYYKMNVLHLHLSDDQGWRIEIKSWPKLTEVGGSTQVGGGKGGFYTQDQYKDIVAYAKSRFVTIVPEIDMPGHINAALASYAELNAGPPIKREAGANESPVQASQEVKPKPVAGQLYTGIEVGFSTLHLKKDATFKFVNDVIRELAEITPGQYLHIGGDEAAVTKKEDYIQFINRFKEIVSANGKKMIGWEEVAQGEIDSTTIVQYWHSEKYAKQAVDKGAKIIFSPSTKTYLDMQYDSTSRIGLHWAAYIEADSAYIWDPARLVEGISKDQILGVEAPLWTETVVTMDDIEYLVFPRLPGVAEIGWSQQTVRNWDEYRNRVARHQERWKAMDIDYYQSPKIPAANTDIAEKN</sequence>
<name>A0ABS5VJT2_9BACT</name>
<comment type="similarity">
    <text evidence="2">Belongs to the glycosyl hydrolase 20 family.</text>
</comment>
<evidence type="ECO:0000313" key="10">
    <source>
        <dbReference type="Proteomes" id="UP000772618"/>
    </source>
</evidence>
<keyword evidence="5" id="KW-0326">Glycosidase</keyword>
<evidence type="ECO:0000256" key="6">
    <source>
        <dbReference type="SAM" id="SignalP"/>
    </source>
</evidence>